<dbReference type="GO" id="GO:0008360">
    <property type="term" value="P:regulation of cell shape"/>
    <property type="evidence" value="ECO:0007669"/>
    <property type="project" value="UniProtKB-UniRule"/>
</dbReference>
<dbReference type="Pfam" id="PF03734">
    <property type="entry name" value="YkuD"/>
    <property type="match status" value="1"/>
</dbReference>
<dbReference type="Proteomes" id="UP000825009">
    <property type="component" value="Chromosome"/>
</dbReference>
<feature type="chain" id="PRO_5034905920" evidence="2">
    <location>
        <begin position="21"/>
        <end position="531"/>
    </location>
</feature>
<name>A0A8F6TSQ2_9RHOB</name>
<accession>A0A8F6TSQ2</accession>
<dbReference type="CDD" id="cd16913">
    <property type="entry name" value="YkuD_like"/>
    <property type="match status" value="1"/>
</dbReference>
<keyword evidence="5" id="KW-1185">Reference proteome</keyword>
<dbReference type="AlphaFoldDB" id="A0A8F6TSQ2"/>
<dbReference type="PROSITE" id="PS52029">
    <property type="entry name" value="LD_TPASE"/>
    <property type="match status" value="1"/>
</dbReference>
<sequence>MLKFAKFSLLSLALAGVPMATTMLTPVQAEAQAFSSLRQAIAEASSTEEQLAAFYRERDFQPIWTTADAADRRNALFSALAEASNHGLPTQRYDTTDLVAAFESATNPYEMGRADVQASLLFLRYAQDIHSGFLEPGEIVGDIVHTLPRRDPLELFTEFVSANPYEYISTLAPQHPEYTRLMRAKLRLERLIDEGGYGPTVAAGSLAPGATGAPVVQLRNRLMAMGYLDRSATATYDVNLQQAVLEFQVDNGITADGIAGGETIRAVNRSATEHLSEVILAMERQRWLNFDRGERHVFVNLPDFHVRVIDDGEITFITRSVIGSRDSDRRTPEFSDTMEHMVINPSWYVPRSIARDYIPRILAGGANHLELMANGRPVSRRNVDWSRVSANNFPFDLRQPPGPRNALGLVKFMFPNRWNIYLHDSPDQYLMTHEVRAYSAGCVRLDDPYEFAYHLLAAQEEDPQGFFDRILNSGRETQVNLDVPLPVHLVYWTAWVDTDGRLNFRNDIYGRNAQLRQAIENLGVEIRGVNS</sequence>
<dbReference type="PANTHER" id="PTHR41533">
    <property type="entry name" value="L,D-TRANSPEPTIDASE HI_1667-RELATED"/>
    <property type="match status" value="1"/>
</dbReference>
<comment type="pathway">
    <text evidence="1">Cell wall biogenesis; peptidoglycan biosynthesis.</text>
</comment>
<dbReference type="RefSeq" id="WP_219000458.1">
    <property type="nucleotide sequence ID" value="NZ_CP079194.1"/>
</dbReference>
<proteinExistence type="predicted"/>
<evidence type="ECO:0000313" key="4">
    <source>
        <dbReference type="EMBL" id="QXT38261.1"/>
    </source>
</evidence>
<organism evidence="4 5">
    <name type="scientific">Gymnodinialimonas ceratoperidinii</name>
    <dbReference type="NCBI Taxonomy" id="2856823"/>
    <lineage>
        <taxon>Bacteria</taxon>
        <taxon>Pseudomonadati</taxon>
        <taxon>Pseudomonadota</taxon>
        <taxon>Alphaproteobacteria</taxon>
        <taxon>Rhodobacterales</taxon>
        <taxon>Paracoccaceae</taxon>
        <taxon>Gymnodinialimonas</taxon>
    </lineage>
</organism>
<dbReference type="GO" id="GO:0016740">
    <property type="term" value="F:transferase activity"/>
    <property type="evidence" value="ECO:0007669"/>
    <property type="project" value="InterPro"/>
</dbReference>
<keyword evidence="2" id="KW-0732">Signal</keyword>
<dbReference type="InterPro" id="IPR045380">
    <property type="entry name" value="LD_TPept_scaffold_dom"/>
</dbReference>
<dbReference type="GO" id="GO:0009252">
    <property type="term" value="P:peptidoglycan biosynthetic process"/>
    <property type="evidence" value="ECO:0007669"/>
    <property type="project" value="UniProtKB-KW"/>
</dbReference>
<dbReference type="Pfam" id="PF20142">
    <property type="entry name" value="Scaffold"/>
    <property type="match status" value="1"/>
</dbReference>
<dbReference type="InterPro" id="IPR002477">
    <property type="entry name" value="Peptidoglycan-bd-like"/>
</dbReference>
<keyword evidence="1" id="KW-0133">Cell shape</keyword>
<keyword evidence="1" id="KW-0573">Peptidoglycan synthesis</keyword>
<dbReference type="PANTHER" id="PTHR41533:SF2">
    <property type="entry name" value="BLR7131 PROTEIN"/>
    <property type="match status" value="1"/>
</dbReference>
<dbReference type="KEGG" id="gce:KYE46_09880"/>
<feature type="signal peptide" evidence="2">
    <location>
        <begin position="1"/>
        <end position="20"/>
    </location>
</feature>
<protein>
    <submittedName>
        <fullName evidence="4">L,D-transpeptidase family protein</fullName>
    </submittedName>
</protein>
<dbReference type="EMBL" id="CP079194">
    <property type="protein sequence ID" value="QXT38261.1"/>
    <property type="molecule type" value="Genomic_DNA"/>
</dbReference>
<feature type="domain" description="L,D-TPase catalytic" evidence="3">
    <location>
        <begin position="295"/>
        <end position="471"/>
    </location>
</feature>
<evidence type="ECO:0000256" key="2">
    <source>
        <dbReference type="SAM" id="SignalP"/>
    </source>
</evidence>
<feature type="active site" description="Nucleophile" evidence="1">
    <location>
        <position position="442"/>
    </location>
</feature>
<evidence type="ECO:0000313" key="5">
    <source>
        <dbReference type="Proteomes" id="UP000825009"/>
    </source>
</evidence>
<gene>
    <name evidence="4" type="ORF">KYE46_09880</name>
</gene>
<dbReference type="Pfam" id="PF01471">
    <property type="entry name" value="PG_binding_1"/>
    <property type="match status" value="1"/>
</dbReference>
<keyword evidence="1" id="KW-0961">Cell wall biogenesis/degradation</keyword>
<evidence type="ECO:0000256" key="1">
    <source>
        <dbReference type="PROSITE-ProRule" id="PRU01373"/>
    </source>
</evidence>
<dbReference type="GO" id="GO:0071555">
    <property type="term" value="P:cell wall organization"/>
    <property type="evidence" value="ECO:0007669"/>
    <property type="project" value="UniProtKB-UniRule"/>
</dbReference>
<dbReference type="InterPro" id="IPR005490">
    <property type="entry name" value="LD_TPept_cat_dom"/>
</dbReference>
<dbReference type="InterPro" id="IPR052905">
    <property type="entry name" value="LD-transpeptidase_YkuD-like"/>
</dbReference>
<reference evidence="4 5" key="1">
    <citation type="submission" date="2021-07" db="EMBL/GenBank/DDBJ databases">
        <title>A novel Jannaschia species isolated from marine dinoflagellate Ceratoperidinium margalefii.</title>
        <authorList>
            <person name="Jiang Y."/>
            <person name="Li Z."/>
        </authorList>
    </citation>
    <scope>NUCLEOTIDE SEQUENCE [LARGE SCALE GENOMIC DNA]</scope>
    <source>
        <strain evidence="4 5">J12C1-MA-4</strain>
    </source>
</reference>
<evidence type="ECO:0000259" key="3">
    <source>
        <dbReference type="PROSITE" id="PS52029"/>
    </source>
</evidence>
<feature type="active site" description="Proton donor/acceptor" evidence="1">
    <location>
        <position position="423"/>
    </location>
</feature>